<feature type="active site" description="Proton acceptor" evidence="5 7">
    <location>
        <position position="331"/>
    </location>
</feature>
<dbReference type="Proteomes" id="UP000007089">
    <property type="component" value="Chromosome"/>
</dbReference>
<dbReference type="FunFam" id="3.40.50.1980:FF:000001">
    <property type="entry name" value="Histidinol dehydrogenase"/>
    <property type="match status" value="1"/>
</dbReference>
<feature type="compositionally biased region" description="Low complexity" evidence="12">
    <location>
        <begin position="445"/>
        <end position="468"/>
    </location>
</feature>
<feature type="binding site" evidence="5 9">
    <location>
        <position position="241"/>
    </location>
    <ligand>
        <name>substrate</name>
    </ligand>
</feature>
<gene>
    <name evidence="5" type="primary">hisD</name>
    <name evidence="13" type="ordered locus">A2cp1_0749</name>
</gene>
<dbReference type="RefSeq" id="WP_012632130.1">
    <property type="nucleotide sequence ID" value="NC_011891.1"/>
</dbReference>
<dbReference type="GO" id="GO:0004399">
    <property type="term" value="F:histidinol dehydrogenase activity"/>
    <property type="evidence" value="ECO:0007669"/>
    <property type="project" value="UniProtKB-UniRule"/>
</dbReference>
<evidence type="ECO:0000313" key="14">
    <source>
        <dbReference type="Proteomes" id="UP000007089"/>
    </source>
</evidence>
<name>B8JDK9_ANAD2</name>
<evidence type="ECO:0000256" key="5">
    <source>
        <dbReference type="HAMAP-Rule" id="MF_01024"/>
    </source>
</evidence>
<feature type="binding site" evidence="5 10">
    <location>
        <position position="424"/>
    </location>
    <ligand>
        <name>Zn(2+)</name>
        <dbReference type="ChEBI" id="CHEBI:29105"/>
    </ligand>
</feature>
<feature type="binding site" evidence="5 9">
    <location>
        <position position="332"/>
    </location>
    <ligand>
        <name>substrate</name>
    </ligand>
</feature>
<dbReference type="EC" id="1.1.1.23" evidence="5"/>
<evidence type="ECO:0000256" key="10">
    <source>
        <dbReference type="PIRSR" id="PIRSR000099-4"/>
    </source>
</evidence>
<keyword evidence="2 5" id="KW-0479">Metal-binding</keyword>
<evidence type="ECO:0000256" key="6">
    <source>
        <dbReference type="PIRNR" id="PIRNR000099"/>
    </source>
</evidence>
<keyword evidence="5" id="KW-0028">Amino-acid biosynthesis</keyword>
<dbReference type="UniPathway" id="UPA00031">
    <property type="reaction ID" value="UER00014"/>
</dbReference>
<dbReference type="InterPro" id="IPR012131">
    <property type="entry name" value="Hstdl_DH"/>
</dbReference>
<evidence type="ECO:0000256" key="9">
    <source>
        <dbReference type="PIRSR" id="PIRSR000099-3"/>
    </source>
</evidence>
<feature type="binding site" evidence="5 8">
    <location>
        <position position="218"/>
    </location>
    <ligand>
        <name>NAD(+)</name>
        <dbReference type="ChEBI" id="CHEBI:57540"/>
    </ligand>
</feature>
<dbReference type="AlphaFoldDB" id="B8JDK9"/>
<dbReference type="CDD" id="cd06572">
    <property type="entry name" value="Histidinol_dh"/>
    <property type="match status" value="1"/>
</dbReference>
<dbReference type="FunFam" id="3.40.50.1980:FF:000026">
    <property type="entry name" value="Histidinol dehydrogenase"/>
    <property type="match status" value="1"/>
</dbReference>
<evidence type="ECO:0000256" key="3">
    <source>
        <dbReference type="ARBA" id="ARBA00022833"/>
    </source>
</evidence>
<dbReference type="Pfam" id="PF00815">
    <property type="entry name" value="Histidinol_dh"/>
    <property type="match status" value="1"/>
</dbReference>
<feature type="binding site" evidence="5 10">
    <location>
        <position position="365"/>
    </location>
    <ligand>
        <name>Zn(2+)</name>
        <dbReference type="ChEBI" id="CHEBI:29105"/>
    </ligand>
</feature>
<feature type="binding site" evidence="5 10">
    <location>
        <position position="266"/>
    </location>
    <ligand>
        <name>Zn(2+)</name>
        <dbReference type="ChEBI" id="CHEBI:29105"/>
    </ligand>
</feature>
<comment type="pathway">
    <text evidence="5">Amino-acid biosynthesis; L-histidine biosynthesis; L-histidine from 5-phospho-alpha-D-ribose 1-diphosphate: step 9/9.</text>
</comment>
<feature type="binding site" evidence="5 10">
    <location>
        <position position="263"/>
    </location>
    <ligand>
        <name>Zn(2+)</name>
        <dbReference type="ChEBI" id="CHEBI:29105"/>
    </ligand>
</feature>
<dbReference type="InterPro" id="IPR001692">
    <property type="entry name" value="Histidinol_DH_CS"/>
</dbReference>
<feature type="binding site" evidence="5 9">
    <location>
        <position position="266"/>
    </location>
    <ligand>
        <name>substrate</name>
    </ligand>
</feature>
<comment type="catalytic activity">
    <reaction evidence="5">
        <text>L-histidinol + 2 NAD(+) + H2O = L-histidine + 2 NADH + 3 H(+)</text>
        <dbReference type="Rhea" id="RHEA:20641"/>
        <dbReference type="ChEBI" id="CHEBI:15377"/>
        <dbReference type="ChEBI" id="CHEBI:15378"/>
        <dbReference type="ChEBI" id="CHEBI:57540"/>
        <dbReference type="ChEBI" id="CHEBI:57595"/>
        <dbReference type="ChEBI" id="CHEBI:57699"/>
        <dbReference type="ChEBI" id="CHEBI:57945"/>
        <dbReference type="EC" id="1.1.1.23"/>
    </reaction>
</comment>
<reference evidence="13" key="1">
    <citation type="submission" date="2009-01" db="EMBL/GenBank/DDBJ databases">
        <title>Complete sequence of Anaeromyxobacter dehalogenans 2CP-1.</title>
        <authorList>
            <consortium name="US DOE Joint Genome Institute"/>
            <person name="Lucas S."/>
            <person name="Copeland A."/>
            <person name="Lapidus A."/>
            <person name="Glavina del Rio T."/>
            <person name="Dalin E."/>
            <person name="Tice H."/>
            <person name="Bruce D."/>
            <person name="Goodwin L."/>
            <person name="Pitluck S."/>
            <person name="Saunders E."/>
            <person name="Brettin T."/>
            <person name="Detter J.C."/>
            <person name="Han C."/>
            <person name="Larimer F."/>
            <person name="Land M."/>
            <person name="Hauser L."/>
            <person name="Kyrpides N."/>
            <person name="Ovchinnikova G."/>
            <person name="Beliaev A.S."/>
            <person name="Richardson P."/>
        </authorList>
    </citation>
    <scope>NUCLEOTIDE SEQUENCE</scope>
    <source>
        <strain evidence="13">2CP-1</strain>
    </source>
</reference>
<dbReference type="InterPro" id="IPR016161">
    <property type="entry name" value="Ald_DH/histidinol_DH"/>
</dbReference>
<keyword evidence="14" id="KW-1185">Reference proteome</keyword>
<evidence type="ECO:0000256" key="2">
    <source>
        <dbReference type="ARBA" id="ARBA00022723"/>
    </source>
</evidence>
<dbReference type="InterPro" id="IPR022695">
    <property type="entry name" value="Histidinol_DH_monofunct"/>
</dbReference>
<dbReference type="Gene3D" id="3.40.50.1980">
    <property type="entry name" value="Nitrogenase molybdenum iron protein domain"/>
    <property type="match status" value="2"/>
</dbReference>
<dbReference type="KEGG" id="acp:A2cp1_0749"/>
<keyword evidence="5" id="KW-0368">Histidine biosynthesis</keyword>
<organism evidence="13 14">
    <name type="scientific">Anaeromyxobacter dehalogenans (strain ATCC BAA-258 / DSM 21875 / 2CP-1)</name>
    <dbReference type="NCBI Taxonomy" id="455488"/>
    <lineage>
        <taxon>Bacteria</taxon>
        <taxon>Pseudomonadati</taxon>
        <taxon>Myxococcota</taxon>
        <taxon>Myxococcia</taxon>
        <taxon>Myxococcales</taxon>
        <taxon>Cystobacterineae</taxon>
        <taxon>Anaeromyxobacteraceae</taxon>
        <taxon>Anaeromyxobacter</taxon>
    </lineage>
</organism>
<feature type="binding site" evidence="5 9">
    <location>
        <position position="424"/>
    </location>
    <ligand>
        <name>substrate</name>
    </ligand>
</feature>
<dbReference type="PANTHER" id="PTHR21256">
    <property type="entry name" value="HISTIDINOL DEHYDROGENASE HDH"/>
    <property type="match status" value="1"/>
</dbReference>
<evidence type="ECO:0000256" key="1">
    <source>
        <dbReference type="ARBA" id="ARBA00010178"/>
    </source>
</evidence>
<keyword evidence="5 8" id="KW-0520">NAD</keyword>
<protein>
    <recommendedName>
        <fullName evidence="5">Histidinol dehydrogenase</fullName>
        <shortName evidence="5">HDH</shortName>
        <ecNumber evidence="5">1.1.1.23</ecNumber>
    </recommendedName>
</protein>
<comment type="cofactor">
    <cofactor evidence="5 10">
        <name>Zn(2+)</name>
        <dbReference type="ChEBI" id="CHEBI:29105"/>
    </cofactor>
    <text evidence="5 10">Binds 1 zinc ion per subunit.</text>
</comment>
<dbReference type="HAMAP" id="MF_01024">
    <property type="entry name" value="HisD"/>
    <property type="match status" value="1"/>
</dbReference>
<sequence>MLKLDSRDPGFQEAWARVCARGSDEDEAPVREAAATIVADVRARGDLALLEHTRRHDAWDPGSAAGLALGPADFAAAYRGLPAAARRALSLAARRIADFHRRETDARVPARRDAAGATLSQVVRPLERVGLYVPGGTARYPSSVLMTAVPARVAGVREIVVTSPGVKGSGEMDRWTLAACHVAGVARLFKVGGAQAVAALAYGTATVPAVDKICGPGNAYVAAAKRLVFGRVDIDMIAGPSEILVLADAAADPAEVASDLLAQAEHDVRAVSVLVTPSAALARAALAAVERQLADLPRREIAGRSIEERGAVVVTRGLSEAVRLADAFAPEHLALHARGAAGLVKRISRAGAVFVGSSTPEAVGDYLAGPSHVLPTAGTARFASPLSVATFRRRMSVLDLTPAALAALAPSVEALARAEGLEGHWRAVEVRVAKRASARARRVAPAKAKAAGASGAPRARAAAGGARR</sequence>
<dbReference type="HOGENOM" id="CLU_006732_3_3_7"/>
<feature type="binding site" evidence="5 9">
    <location>
        <position position="263"/>
    </location>
    <ligand>
        <name>substrate</name>
    </ligand>
</feature>
<evidence type="ECO:0000256" key="8">
    <source>
        <dbReference type="PIRSR" id="PIRSR000099-2"/>
    </source>
</evidence>
<dbReference type="PRINTS" id="PR00083">
    <property type="entry name" value="HOLDHDRGNASE"/>
</dbReference>
<dbReference type="GO" id="GO:0005829">
    <property type="term" value="C:cytosol"/>
    <property type="evidence" value="ECO:0007669"/>
    <property type="project" value="TreeGrafter"/>
</dbReference>
<comment type="similarity">
    <text evidence="1 5 6 11">Belongs to the histidinol dehydrogenase family.</text>
</comment>
<dbReference type="GO" id="GO:0051287">
    <property type="term" value="F:NAD binding"/>
    <property type="evidence" value="ECO:0007669"/>
    <property type="project" value="InterPro"/>
</dbReference>
<dbReference type="PANTHER" id="PTHR21256:SF2">
    <property type="entry name" value="HISTIDINE BIOSYNTHESIS TRIFUNCTIONAL PROTEIN"/>
    <property type="match status" value="1"/>
</dbReference>
<feature type="binding site" evidence="5 9">
    <location>
        <position position="419"/>
    </location>
    <ligand>
        <name>substrate</name>
    </ligand>
</feature>
<accession>B8JDK9</accession>
<evidence type="ECO:0000313" key="13">
    <source>
        <dbReference type="EMBL" id="ACL64104.1"/>
    </source>
</evidence>
<dbReference type="GO" id="GO:0008270">
    <property type="term" value="F:zinc ion binding"/>
    <property type="evidence" value="ECO:0007669"/>
    <property type="project" value="UniProtKB-UniRule"/>
</dbReference>
<evidence type="ECO:0000256" key="7">
    <source>
        <dbReference type="PIRSR" id="PIRSR000099-1"/>
    </source>
</evidence>
<feature type="binding site" evidence="5 8">
    <location>
        <position position="132"/>
    </location>
    <ligand>
        <name>NAD(+)</name>
        <dbReference type="ChEBI" id="CHEBI:57540"/>
    </ligand>
</feature>
<feature type="region of interest" description="Disordered" evidence="12">
    <location>
        <begin position="443"/>
        <end position="468"/>
    </location>
</feature>
<comment type="function">
    <text evidence="5">Catalyzes the sequential NAD-dependent oxidations of L-histidinol to L-histidinaldehyde and then to L-histidine.</text>
</comment>
<proteinExistence type="inferred from homology"/>
<feature type="binding site" evidence="5 9">
    <location>
        <position position="365"/>
    </location>
    <ligand>
        <name>substrate</name>
    </ligand>
</feature>
<evidence type="ECO:0000256" key="11">
    <source>
        <dbReference type="RuleBase" id="RU004175"/>
    </source>
</evidence>
<dbReference type="SUPFAM" id="SSF53720">
    <property type="entry name" value="ALDH-like"/>
    <property type="match status" value="1"/>
</dbReference>
<dbReference type="Gene3D" id="1.20.5.1300">
    <property type="match status" value="1"/>
</dbReference>
<evidence type="ECO:0000256" key="4">
    <source>
        <dbReference type="ARBA" id="ARBA00023002"/>
    </source>
</evidence>
<dbReference type="GO" id="GO:0000105">
    <property type="term" value="P:L-histidine biosynthetic process"/>
    <property type="evidence" value="ECO:0007669"/>
    <property type="project" value="UniProtKB-UniRule"/>
</dbReference>
<dbReference type="EMBL" id="CP001359">
    <property type="protein sequence ID" value="ACL64104.1"/>
    <property type="molecule type" value="Genomic_DNA"/>
</dbReference>
<feature type="active site" description="Proton acceptor" evidence="5 7">
    <location>
        <position position="332"/>
    </location>
</feature>
<dbReference type="NCBIfam" id="TIGR00069">
    <property type="entry name" value="hisD"/>
    <property type="match status" value="1"/>
</dbReference>
<dbReference type="PIRSF" id="PIRSF000099">
    <property type="entry name" value="Histidinol_dh"/>
    <property type="match status" value="1"/>
</dbReference>
<feature type="binding site" evidence="5 8">
    <location>
        <position position="195"/>
    </location>
    <ligand>
        <name>NAD(+)</name>
        <dbReference type="ChEBI" id="CHEBI:57540"/>
    </ligand>
</feature>
<dbReference type="PROSITE" id="PS00611">
    <property type="entry name" value="HISOL_DEHYDROGENASE"/>
    <property type="match status" value="1"/>
</dbReference>
<evidence type="ECO:0000256" key="12">
    <source>
        <dbReference type="SAM" id="MobiDB-lite"/>
    </source>
</evidence>
<keyword evidence="3 5" id="KW-0862">Zinc</keyword>
<keyword evidence="4 5" id="KW-0560">Oxidoreductase</keyword>